<protein>
    <recommendedName>
        <fullName evidence="3">Phage associated protein</fullName>
    </recommendedName>
</protein>
<sequence length="58" mass="6561">MAEIKIIIKDHVNGVSFECKSNRPMPEKSEDRTPAEEMAIVVNEFMAGVFCPEPKTKH</sequence>
<reference evidence="1" key="2">
    <citation type="journal article" date="2023" name="Curr. Microbiol.">
        <title>Neisseria montereyensis sp. nov., Isolated from Oropharynx of California Sea Lion (Zalophus californianus): Genomic, Phylogenetic, and Phenotypic Study.</title>
        <authorList>
            <person name="Volokhov D.V."/>
            <person name="Zagorodnyaya T.A."/>
            <person name="Furtak V.A."/>
            <person name="Nattanmai G."/>
            <person name="Randall L."/>
            <person name="Jose S."/>
            <person name="Gao Y."/>
            <person name="Gulland F.M."/>
            <person name="Eisenberg T."/>
            <person name="Delmonte P."/>
            <person name="Blom J."/>
            <person name="Mitchell K.K."/>
        </authorList>
    </citation>
    <scope>NUCLEOTIDE SEQUENCE</scope>
    <source>
        <strain evidence="1">CSL10203-ORH2</strain>
    </source>
</reference>
<keyword evidence="2" id="KW-1185">Reference proteome</keyword>
<organism evidence="1 2">
    <name type="scientific">Neisseria montereyensis</name>
    <dbReference type="NCBI Taxonomy" id="2973938"/>
    <lineage>
        <taxon>Bacteria</taxon>
        <taxon>Pseudomonadati</taxon>
        <taxon>Pseudomonadota</taxon>
        <taxon>Betaproteobacteria</taxon>
        <taxon>Neisseriales</taxon>
        <taxon>Neisseriaceae</taxon>
        <taxon>Neisseria</taxon>
    </lineage>
</organism>
<dbReference type="EMBL" id="JANUXW010000007">
    <property type="protein sequence ID" value="MCS4534267.1"/>
    <property type="molecule type" value="Genomic_DNA"/>
</dbReference>
<reference evidence="1" key="1">
    <citation type="submission" date="2022-08" db="EMBL/GenBank/DDBJ databases">
        <authorList>
            <person name="Volokhov D.V."/>
            <person name="Furtak V.A."/>
            <person name="Zagorodnyaya T.A."/>
        </authorList>
    </citation>
    <scope>NUCLEOTIDE SEQUENCE</scope>
    <source>
        <strain evidence="1">CSL10203-ORH2</strain>
    </source>
</reference>
<evidence type="ECO:0000313" key="2">
    <source>
        <dbReference type="Proteomes" id="UP001166947"/>
    </source>
</evidence>
<name>A0ABT2FDI7_9NEIS</name>
<gene>
    <name evidence="1" type="ORF">NXS09_08140</name>
</gene>
<comment type="caution">
    <text evidence="1">The sequence shown here is derived from an EMBL/GenBank/DDBJ whole genome shotgun (WGS) entry which is preliminary data.</text>
</comment>
<accession>A0ABT2FDI7</accession>
<evidence type="ECO:0008006" key="3">
    <source>
        <dbReference type="Google" id="ProtNLM"/>
    </source>
</evidence>
<evidence type="ECO:0000313" key="1">
    <source>
        <dbReference type="EMBL" id="MCS4534267.1"/>
    </source>
</evidence>
<dbReference type="Proteomes" id="UP001166947">
    <property type="component" value="Unassembled WGS sequence"/>
</dbReference>
<proteinExistence type="predicted"/>
<dbReference type="RefSeq" id="WP_259292053.1">
    <property type="nucleotide sequence ID" value="NZ_JANUXW010000007.1"/>
</dbReference>